<evidence type="ECO:0000256" key="3">
    <source>
        <dbReference type="ARBA" id="ARBA00022692"/>
    </source>
</evidence>
<dbReference type="GO" id="GO:0005615">
    <property type="term" value="C:extracellular space"/>
    <property type="evidence" value="ECO:0007669"/>
    <property type="project" value="TreeGrafter"/>
</dbReference>
<dbReference type="InterPro" id="IPR000742">
    <property type="entry name" value="EGF"/>
</dbReference>
<comment type="subcellular location">
    <subcellularLocation>
        <location evidence="1">Membrane</location>
        <topology evidence="1">Single-pass type I membrane protein</topology>
    </subcellularLocation>
</comment>
<keyword evidence="2 9" id="KW-0245">EGF-like domain</keyword>
<reference evidence="13" key="2">
    <citation type="submission" date="2025-09" db="UniProtKB">
        <authorList>
            <consortium name="Ensembl"/>
        </authorList>
    </citation>
    <scope>IDENTIFICATION</scope>
</reference>
<dbReference type="GeneTree" id="ENSGT00730000113053"/>
<organism evidence="13 14">
    <name type="scientific">Mastacembelus armatus</name>
    <name type="common">zig-zag eel</name>
    <dbReference type="NCBI Taxonomy" id="205130"/>
    <lineage>
        <taxon>Eukaryota</taxon>
        <taxon>Metazoa</taxon>
        <taxon>Chordata</taxon>
        <taxon>Craniata</taxon>
        <taxon>Vertebrata</taxon>
        <taxon>Euteleostomi</taxon>
        <taxon>Actinopterygii</taxon>
        <taxon>Neopterygii</taxon>
        <taxon>Teleostei</taxon>
        <taxon>Neoteleostei</taxon>
        <taxon>Acanthomorphata</taxon>
        <taxon>Anabantaria</taxon>
        <taxon>Synbranchiformes</taxon>
        <taxon>Mastacembelidae</taxon>
        <taxon>Mastacembelus</taxon>
    </lineage>
</organism>
<dbReference type="OrthoDB" id="9411915at2759"/>
<evidence type="ECO:0000259" key="12">
    <source>
        <dbReference type="PROSITE" id="PS50026"/>
    </source>
</evidence>
<dbReference type="GO" id="GO:0008083">
    <property type="term" value="F:growth factor activity"/>
    <property type="evidence" value="ECO:0007669"/>
    <property type="project" value="UniProtKB-KW"/>
</dbReference>
<dbReference type="Proteomes" id="UP000261640">
    <property type="component" value="Unplaced"/>
</dbReference>
<protein>
    <submittedName>
        <fullName evidence="13">Epithelial mitogen homolog (mouse)</fullName>
    </submittedName>
</protein>
<evidence type="ECO:0000256" key="4">
    <source>
        <dbReference type="ARBA" id="ARBA00022989"/>
    </source>
</evidence>
<feature type="disulfide bond" evidence="9">
    <location>
        <begin position="90"/>
        <end position="99"/>
    </location>
</feature>
<proteinExistence type="predicted"/>
<name>A0A3Q3LX30_9TELE</name>
<evidence type="ECO:0000256" key="1">
    <source>
        <dbReference type="ARBA" id="ARBA00004479"/>
    </source>
</evidence>
<dbReference type="PANTHER" id="PTHR10740">
    <property type="entry name" value="TRANSFORMING GROWTH FACTOR ALPHA"/>
    <property type="match status" value="1"/>
</dbReference>
<dbReference type="Gene3D" id="2.10.25.10">
    <property type="entry name" value="Laminin"/>
    <property type="match status" value="1"/>
</dbReference>
<keyword evidence="14" id="KW-1185">Reference proteome</keyword>
<evidence type="ECO:0000256" key="7">
    <source>
        <dbReference type="ARBA" id="ARBA00023157"/>
    </source>
</evidence>
<dbReference type="SUPFAM" id="SSF57196">
    <property type="entry name" value="EGF/Laminin"/>
    <property type="match status" value="1"/>
</dbReference>
<evidence type="ECO:0000256" key="11">
    <source>
        <dbReference type="SAM" id="SignalP"/>
    </source>
</evidence>
<feature type="chain" id="PRO_5018742071" evidence="11">
    <location>
        <begin position="25"/>
        <end position="156"/>
    </location>
</feature>
<keyword evidence="7 9" id="KW-1015">Disulfide bond</keyword>
<dbReference type="InParanoid" id="A0A3Q3LX30"/>
<dbReference type="Pfam" id="PF00008">
    <property type="entry name" value="EGF"/>
    <property type="match status" value="1"/>
</dbReference>
<dbReference type="Ensembl" id="ENSMAMT00000018197.2">
    <property type="protein sequence ID" value="ENSMAMP00000017727.1"/>
    <property type="gene ID" value="ENSMAMG00000011984.2"/>
</dbReference>
<sequence>MFTQQTFLEKALSTVAVLLLLTTAEQSAMLTTAAPPLPNASLTTQHNNSSMDEPKVLPSYRSCRSEHEKYCENGGKCIYPQDSDKPSCICTPSYSGPRCMFFSELTHSPPELEKVIGVCFAVVIFICFLATIIYCFVSKRCNKPGKFMKIPSRASV</sequence>
<reference evidence="13" key="1">
    <citation type="submission" date="2025-08" db="UniProtKB">
        <authorList>
            <consortium name="Ensembl"/>
        </authorList>
    </citation>
    <scope>IDENTIFICATION</scope>
</reference>
<keyword evidence="5" id="KW-0339">Growth factor</keyword>
<keyword evidence="11" id="KW-0732">Signal</keyword>
<feature type="transmembrane region" description="Helical" evidence="10">
    <location>
        <begin position="115"/>
        <end position="137"/>
    </location>
</feature>
<evidence type="ECO:0000256" key="5">
    <source>
        <dbReference type="ARBA" id="ARBA00023030"/>
    </source>
</evidence>
<evidence type="ECO:0000256" key="2">
    <source>
        <dbReference type="ARBA" id="ARBA00022536"/>
    </source>
</evidence>
<dbReference type="GO" id="GO:0005154">
    <property type="term" value="F:epidermal growth factor receptor binding"/>
    <property type="evidence" value="ECO:0007669"/>
    <property type="project" value="TreeGrafter"/>
</dbReference>
<dbReference type="PROSITE" id="PS50026">
    <property type="entry name" value="EGF_3"/>
    <property type="match status" value="1"/>
</dbReference>
<keyword evidence="6 10" id="KW-0472">Membrane</keyword>
<dbReference type="GO" id="GO:0007173">
    <property type="term" value="P:epidermal growth factor receptor signaling pathway"/>
    <property type="evidence" value="ECO:0007669"/>
    <property type="project" value="TreeGrafter"/>
</dbReference>
<evidence type="ECO:0000313" key="14">
    <source>
        <dbReference type="Proteomes" id="UP000261640"/>
    </source>
</evidence>
<keyword evidence="8" id="KW-0325">Glycoprotein</keyword>
<evidence type="ECO:0000313" key="13">
    <source>
        <dbReference type="Ensembl" id="ENSMAMP00000017727.1"/>
    </source>
</evidence>
<feature type="disulfide bond" evidence="9">
    <location>
        <begin position="71"/>
        <end position="88"/>
    </location>
</feature>
<dbReference type="AlphaFoldDB" id="A0A3Q3LX30"/>
<dbReference type="GeneID" id="113139114"/>
<dbReference type="GO" id="GO:0008284">
    <property type="term" value="P:positive regulation of cell population proliferation"/>
    <property type="evidence" value="ECO:0007669"/>
    <property type="project" value="TreeGrafter"/>
</dbReference>
<feature type="signal peptide" evidence="11">
    <location>
        <begin position="1"/>
        <end position="24"/>
    </location>
</feature>
<comment type="caution">
    <text evidence="9">Lacks conserved residue(s) required for the propagation of feature annotation.</text>
</comment>
<dbReference type="GO" id="GO:0045840">
    <property type="term" value="P:positive regulation of mitotic nuclear division"/>
    <property type="evidence" value="ECO:0007669"/>
    <property type="project" value="TreeGrafter"/>
</dbReference>
<evidence type="ECO:0000256" key="9">
    <source>
        <dbReference type="PROSITE-ProRule" id="PRU00076"/>
    </source>
</evidence>
<evidence type="ECO:0000256" key="8">
    <source>
        <dbReference type="ARBA" id="ARBA00023180"/>
    </source>
</evidence>
<evidence type="ECO:0000256" key="6">
    <source>
        <dbReference type="ARBA" id="ARBA00023136"/>
    </source>
</evidence>
<feature type="domain" description="EGF-like" evidence="12">
    <location>
        <begin position="59"/>
        <end position="100"/>
    </location>
</feature>
<evidence type="ECO:0000256" key="10">
    <source>
        <dbReference type="SAM" id="Phobius"/>
    </source>
</evidence>
<keyword evidence="4 10" id="KW-1133">Transmembrane helix</keyword>
<dbReference type="PANTHER" id="PTHR10740:SF10">
    <property type="entry name" value="EPIGEN"/>
    <property type="match status" value="1"/>
</dbReference>
<dbReference type="RefSeq" id="XP_026177881.1">
    <property type="nucleotide sequence ID" value="XM_026322096.1"/>
</dbReference>
<dbReference type="FunCoup" id="A0A3Q3LX30">
    <property type="interactions" value="992"/>
</dbReference>
<keyword evidence="3 10" id="KW-0812">Transmembrane</keyword>
<dbReference type="PROSITE" id="PS00022">
    <property type="entry name" value="EGF_1"/>
    <property type="match status" value="1"/>
</dbReference>
<dbReference type="GO" id="GO:0016020">
    <property type="term" value="C:membrane"/>
    <property type="evidence" value="ECO:0007669"/>
    <property type="project" value="UniProtKB-SubCell"/>
</dbReference>
<accession>A0A3Q3LX30</accession>